<feature type="signal peptide" evidence="1">
    <location>
        <begin position="1"/>
        <end position="25"/>
    </location>
</feature>
<organism evidence="2 3">
    <name type="scientific">Flavobacterium faecale</name>
    <dbReference type="NCBI Taxonomy" id="1355330"/>
    <lineage>
        <taxon>Bacteria</taxon>
        <taxon>Pseudomonadati</taxon>
        <taxon>Bacteroidota</taxon>
        <taxon>Flavobacteriia</taxon>
        <taxon>Flavobacteriales</taxon>
        <taxon>Flavobacteriaceae</taxon>
        <taxon>Flavobacterium</taxon>
    </lineage>
</organism>
<protein>
    <submittedName>
        <fullName evidence="2">Uncharacterized protein</fullName>
    </submittedName>
</protein>
<dbReference type="EMBL" id="CP020918">
    <property type="protein sequence ID" value="AWG21033.1"/>
    <property type="molecule type" value="Genomic_DNA"/>
</dbReference>
<proteinExistence type="predicted"/>
<feature type="chain" id="PRO_5015521492" evidence="1">
    <location>
        <begin position="26"/>
        <end position="89"/>
    </location>
</feature>
<name>A0A2S1LB90_9FLAO</name>
<dbReference type="Proteomes" id="UP000244527">
    <property type="component" value="Chromosome"/>
</dbReference>
<keyword evidence="1" id="KW-0732">Signal</keyword>
<accession>A0A2S1LB90</accession>
<gene>
    <name evidence="2" type="ORF">FFWV33_05545</name>
</gene>
<dbReference type="RefSeq" id="WP_108739986.1">
    <property type="nucleotide sequence ID" value="NZ_CP020918.1"/>
</dbReference>
<dbReference type="KEGG" id="ffa:FFWV33_05545"/>
<keyword evidence="3" id="KW-1185">Reference proteome</keyword>
<dbReference type="OrthoDB" id="1366886at2"/>
<evidence type="ECO:0000256" key="1">
    <source>
        <dbReference type="SAM" id="SignalP"/>
    </source>
</evidence>
<dbReference type="AlphaFoldDB" id="A0A2S1LB90"/>
<evidence type="ECO:0000313" key="2">
    <source>
        <dbReference type="EMBL" id="AWG21033.1"/>
    </source>
</evidence>
<evidence type="ECO:0000313" key="3">
    <source>
        <dbReference type="Proteomes" id="UP000244527"/>
    </source>
</evidence>
<reference evidence="2 3" key="1">
    <citation type="submission" date="2017-04" db="EMBL/GenBank/DDBJ databases">
        <title>Compelte genome sequence of WV33.</title>
        <authorList>
            <person name="Lee P.C."/>
        </authorList>
    </citation>
    <scope>NUCLEOTIDE SEQUENCE [LARGE SCALE GENOMIC DNA]</scope>
    <source>
        <strain evidence="2 3">WV33</strain>
    </source>
</reference>
<sequence>MKKAILASGLFSLVMVLSSFTTVEATSNVEVGGNKVAIAGQGATSKMKFDIAGQGATSKMKFDIAGQGATSKMKFDIAGQGATSKMKFD</sequence>